<dbReference type="CDD" id="cd19095">
    <property type="entry name" value="AKR_PA4992-like"/>
    <property type="match status" value="1"/>
</dbReference>
<evidence type="ECO:0000313" key="3">
    <source>
        <dbReference type="EMBL" id="SHJ22356.1"/>
    </source>
</evidence>
<dbReference type="InterPro" id="IPR023210">
    <property type="entry name" value="NADP_OxRdtase_dom"/>
</dbReference>
<dbReference type="Gene3D" id="3.20.20.100">
    <property type="entry name" value="NADP-dependent oxidoreductase domain"/>
    <property type="match status" value="1"/>
</dbReference>
<dbReference type="InterPro" id="IPR053135">
    <property type="entry name" value="AKR2_Oxidoreductase"/>
</dbReference>
<dbReference type="Proteomes" id="UP000189935">
    <property type="component" value="Chromosome I"/>
</dbReference>
<evidence type="ECO:0000259" key="2">
    <source>
        <dbReference type="Pfam" id="PF00248"/>
    </source>
</evidence>
<dbReference type="AlphaFoldDB" id="A0A1M6HJG9"/>
<feature type="domain" description="NADP-dependent oxidoreductase" evidence="2">
    <location>
        <begin position="47"/>
        <end position="285"/>
    </location>
</feature>
<dbReference type="EMBL" id="LT670844">
    <property type="protein sequence ID" value="SHJ22356.1"/>
    <property type="molecule type" value="Genomic_DNA"/>
</dbReference>
<dbReference type="InterPro" id="IPR036812">
    <property type="entry name" value="NAD(P)_OxRdtase_dom_sf"/>
</dbReference>
<dbReference type="PANTHER" id="PTHR43312">
    <property type="entry name" value="D-THREO-ALDOSE 1-DEHYDROGENASE"/>
    <property type="match status" value="1"/>
</dbReference>
<evidence type="ECO:0000256" key="1">
    <source>
        <dbReference type="SAM" id="SignalP"/>
    </source>
</evidence>
<dbReference type="SUPFAM" id="SSF51430">
    <property type="entry name" value="NAD(P)-linked oxidoreductase"/>
    <property type="match status" value="1"/>
</dbReference>
<feature type="signal peptide" evidence="1">
    <location>
        <begin position="1"/>
        <end position="26"/>
    </location>
</feature>
<sequence>MTIRITRRDFAAALAGGFLVSSKATAQTETPLLTRAIPGSGERIPVVGLGTAAVFDEDDETTRRKADAVVQALVKNGGRLIDTASTYGDAESVLGKVMATAGLRDKVFIATKLESPDTEELKRSLTRLKTEKLDLLQLHNVSKKQQSLERFRDWKQRGVCRYIGITSTFRGDYPAVEAVLKREKPDFVQIDYSLDNRGAEKSILPLAAEVRAGVLTAVPYGNGRLFRAVRGKELPDWARGFANSWGQFFLKYLLADPRVTAVIPGTADAGHMADNAGAMRGPLPDPDQRRRMIEFVETL</sequence>
<dbReference type="OrthoDB" id="9783572at2"/>
<accession>A0A1M6HJG9</accession>
<organism evidence="3 4">
    <name type="scientific">Bradyrhizobium lablabi</name>
    <dbReference type="NCBI Taxonomy" id="722472"/>
    <lineage>
        <taxon>Bacteria</taxon>
        <taxon>Pseudomonadati</taxon>
        <taxon>Pseudomonadota</taxon>
        <taxon>Alphaproteobacteria</taxon>
        <taxon>Hyphomicrobiales</taxon>
        <taxon>Nitrobacteraceae</taxon>
        <taxon>Bradyrhizobium</taxon>
    </lineage>
</organism>
<name>A0A1M6HJG9_9BRAD</name>
<reference evidence="3 4" key="1">
    <citation type="submission" date="2016-11" db="EMBL/GenBank/DDBJ databases">
        <authorList>
            <person name="Jaros S."/>
            <person name="Januszkiewicz K."/>
            <person name="Wedrychowicz H."/>
        </authorList>
    </citation>
    <scope>NUCLEOTIDE SEQUENCE [LARGE SCALE GENOMIC DNA]</scope>
    <source>
        <strain evidence="3 4">GAS499</strain>
    </source>
</reference>
<keyword evidence="1" id="KW-0732">Signal</keyword>
<gene>
    <name evidence="3" type="ORF">SAMN05444159_0024</name>
</gene>
<proteinExistence type="predicted"/>
<dbReference type="PANTHER" id="PTHR43312:SF1">
    <property type="entry name" value="NADP-DEPENDENT OXIDOREDUCTASE DOMAIN-CONTAINING PROTEIN"/>
    <property type="match status" value="1"/>
</dbReference>
<evidence type="ECO:0000313" key="4">
    <source>
        <dbReference type="Proteomes" id="UP000189935"/>
    </source>
</evidence>
<protein>
    <submittedName>
        <fullName evidence="3">Predicted oxidoreductase</fullName>
    </submittedName>
</protein>
<dbReference type="Pfam" id="PF00248">
    <property type="entry name" value="Aldo_ket_red"/>
    <property type="match status" value="1"/>
</dbReference>
<feature type="chain" id="PRO_5012680538" evidence="1">
    <location>
        <begin position="27"/>
        <end position="299"/>
    </location>
</feature>